<dbReference type="GO" id="GO:0051539">
    <property type="term" value="F:4 iron, 4 sulfur cluster binding"/>
    <property type="evidence" value="ECO:0007669"/>
    <property type="project" value="UniProtKB-UniRule"/>
</dbReference>
<evidence type="ECO:0000256" key="8">
    <source>
        <dbReference type="ARBA" id="ARBA00023125"/>
    </source>
</evidence>
<dbReference type="GO" id="GO:0045454">
    <property type="term" value="P:cell redox homeostasis"/>
    <property type="evidence" value="ECO:0007669"/>
    <property type="project" value="TreeGrafter"/>
</dbReference>
<name>A0A1I2H9F6_9ACTN</name>
<dbReference type="PROSITE" id="PS51674">
    <property type="entry name" value="4FE4S_WBL"/>
    <property type="match status" value="1"/>
</dbReference>
<dbReference type="GO" id="GO:0005737">
    <property type="term" value="C:cytoplasm"/>
    <property type="evidence" value="ECO:0007669"/>
    <property type="project" value="UniProtKB-SubCell"/>
</dbReference>
<dbReference type="STRING" id="380248.SAMN05216251_110161"/>
<dbReference type="GO" id="GO:0046872">
    <property type="term" value="F:metal ion binding"/>
    <property type="evidence" value="ECO:0007669"/>
    <property type="project" value="UniProtKB-KW"/>
</dbReference>
<keyword evidence="15" id="KW-1185">Reference proteome</keyword>
<feature type="domain" description="4Fe-4S Wbl-type" evidence="13">
    <location>
        <begin position="8"/>
        <end position="70"/>
    </location>
</feature>
<dbReference type="Pfam" id="PF02467">
    <property type="entry name" value="Whib"/>
    <property type="match status" value="1"/>
</dbReference>
<dbReference type="GO" id="GO:0035731">
    <property type="term" value="F:dinitrosyl-iron complex binding"/>
    <property type="evidence" value="ECO:0007669"/>
    <property type="project" value="UniProtKB-UniRule"/>
</dbReference>
<feature type="binding site" evidence="11">
    <location>
        <position position="40"/>
    </location>
    <ligand>
        <name>[4Fe-4S] cluster</name>
        <dbReference type="ChEBI" id="CHEBI:49883"/>
    </ligand>
</feature>
<keyword evidence="11" id="KW-0963">Cytoplasm</keyword>
<dbReference type="InterPro" id="IPR034768">
    <property type="entry name" value="4FE4S_WBL"/>
</dbReference>
<dbReference type="PANTHER" id="PTHR38839">
    <property type="entry name" value="TRANSCRIPTIONAL REGULATOR WHID-RELATED"/>
    <property type="match status" value="1"/>
</dbReference>
<comment type="function">
    <text evidence="11">Acts as a transcriptional regulator. Probably redox-responsive. The apo- but not holo-form probably binds DNA.</text>
</comment>
<evidence type="ECO:0000256" key="1">
    <source>
        <dbReference type="ARBA" id="ARBA00004496"/>
    </source>
</evidence>
<evidence type="ECO:0000256" key="6">
    <source>
        <dbReference type="ARBA" id="ARBA00023014"/>
    </source>
</evidence>
<organism evidence="14 15">
    <name type="scientific">Actinacidiphila alni</name>
    <dbReference type="NCBI Taxonomy" id="380248"/>
    <lineage>
        <taxon>Bacteria</taxon>
        <taxon>Bacillati</taxon>
        <taxon>Actinomycetota</taxon>
        <taxon>Actinomycetes</taxon>
        <taxon>Kitasatosporales</taxon>
        <taxon>Streptomycetaceae</taxon>
        <taxon>Actinacidiphila</taxon>
    </lineage>
</organism>
<keyword evidence="5 11" id="KW-0408">Iron</keyword>
<comment type="PTM">
    <text evidence="11">The Fe-S cluster can be nitrosylated by nitric oxide (NO).</text>
</comment>
<reference evidence="14 15" key="1">
    <citation type="submission" date="2016-10" db="EMBL/GenBank/DDBJ databases">
        <authorList>
            <person name="de Groot N.N."/>
        </authorList>
    </citation>
    <scope>NUCLEOTIDE SEQUENCE [LARGE SCALE GENOMIC DNA]</scope>
    <source>
        <strain evidence="14 15">CGMCC 4.3510</strain>
    </source>
</reference>
<evidence type="ECO:0000256" key="12">
    <source>
        <dbReference type="SAM" id="MobiDB-lite"/>
    </source>
</evidence>
<evidence type="ECO:0000256" key="9">
    <source>
        <dbReference type="ARBA" id="ARBA00023157"/>
    </source>
</evidence>
<dbReference type="InterPro" id="IPR003482">
    <property type="entry name" value="Whib"/>
</dbReference>
<feature type="binding site" evidence="11">
    <location>
        <position position="46"/>
    </location>
    <ligand>
        <name>[4Fe-4S] cluster</name>
        <dbReference type="ChEBI" id="CHEBI:49883"/>
    </ligand>
</feature>
<keyword evidence="9 11" id="KW-1015">Disulfide bond</keyword>
<feature type="region of interest" description="Disordered" evidence="12">
    <location>
        <begin position="61"/>
        <end position="107"/>
    </location>
</feature>
<evidence type="ECO:0000256" key="2">
    <source>
        <dbReference type="ARBA" id="ARBA00006597"/>
    </source>
</evidence>
<evidence type="ECO:0000313" key="14">
    <source>
        <dbReference type="EMBL" id="SFF25970.1"/>
    </source>
</evidence>
<accession>A0A1I2H9F6</accession>
<comment type="subcellular location">
    <subcellularLocation>
        <location evidence="1 11">Cytoplasm</location>
    </subcellularLocation>
</comment>
<proteinExistence type="inferred from homology"/>
<dbReference type="EMBL" id="FONG01000010">
    <property type="protein sequence ID" value="SFF25970.1"/>
    <property type="molecule type" value="Genomic_DNA"/>
</dbReference>
<dbReference type="GO" id="GO:0047134">
    <property type="term" value="F:protein-disulfide reductase [NAD(P)H] activity"/>
    <property type="evidence" value="ECO:0007669"/>
    <property type="project" value="TreeGrafter"/>
</dbReference>
<evidence type="ECO:0000256" key="5">
    <source>
        <dbReference type="ARBA" id="ARBA00023004"/>
    </source>
</evidence>
<dbReference type="RefSeq" id="WP_177246508.1">
    <property type="nucleotide sequence ID" value="NZ_FONG01000010.1"/>
</dbReference>
<sequence length="107" mass="11638">MSWQDHAACRTVDPELFFPVGTAGPAKLQVQKAQRICAGCPVREVCLEYALDIGESAGVWGGASEEERRSLKRRRSRRQAAAARADATSGGPAESRARERSVTRPAR</sequence>
<feature type="binding site" evidence="11">
    <location>
        <position position="9"/>
    </location>
    <ligand>
        <name>[4Fe-4S] cluster</name>
        <dbReference type="ChEBI" id="CHEBI:49883"/>
    </ligand>
</feature>
<comment type="cofactor">
    <cofactor evidence="11">
        <name>[4Fe-4S] cluster</name>
        <dbReference type="ChEBI" id="CHEBI:49883"/>
    </cofactor>
    <text evidence="11">Binds 1 [4Fe-4S] cluster per subunit. Following nitrosylation of the [4Fe-4S] cluster binds 1 [4Fe-8(NO)] cluster per subunit.</text>
</comment>
<keyword evidence="10 11" id="KW-0804">Transcription</keyword>
<keyword evidence="6 11" id="KW-0411">Iron-sulfur</keyword>
<feature type="binding site" evidence="11">
    <location>
        <position position="37"/>
    </location>
    <ligand>
        <name>[4Fe-4S] cluster</name>
        <dbReference type="ChEBI" id="CHEBI:49883"/>
    </ligand>
</feature>
<comment type="PTM">
    <text evidence="11">Upon Fe-S cluster removal intramolecular disulfide bonds are formed.</text>
</comment>
<protein>
    <recommendedName>
        <fullName evidence="11">Transcriptional regulator WhiB</fullName>
    </recommendedName>
</protein>
<keyword evidence="8 11" id="KW-0238">DNA-binding</keyword>
<evidence type="ECO:0000313" key="15">
    <source>
        <dbReference type="Proteomes" id="UP000199323"/>
    </source>
</evidence>
<evidence type="ECO:0000256" key="3">
    <source>
        <dbReference type="ARBA" id="ARBA00022485"/>
    </source>
</evidence>
<comment type="similarity">
    <text evidence="2 11">Belongs to the WhiB family.</text>
</comment>
<dbReference type="Proteomes" id="UP000199323">
    <property type="component" value="Unassembled WGS sequence"/>
</dbReference>
<evidence type="ECO:0000256" key="11">
    <source>
        <dbReference type="HAMAP-Rule" id="MF_01479"/>
    </source>
</evidence>
<evidence type="ECO:0000256" key="4">
    <source>
        <dbReference type="ARBA" id="ARBA00022723"/>
    </source>
</evidence>
<dbReference type="GO" id="GO:0003677">
    <property type="term" value="F:DNA binding"/>
    <property type="evidence" value="ECO:0007669"/>
    <property type="project" value="UniProtKB-UniRule"/>
</dbReference>
<dbReference type="GO" id="GO:0045892">
    <property type="term" value="P:negative regulation of DNA-templated transcription"/>
    <property type="evidence" value="ECO:0007669"/>
    <property type="project" value="TreeGrafter"/>
</dbReference>
<keyword evidence="4 11" id="KW-0479">Metal-binding</keyword>
<evidence type="ECO:0000256" key="7">
    <source>
        <dbReference type="ARBA" id="ARBA00023015"/>
    </source>
</evidence>
<evidence type="ECO:0000256" key="10">
    <source>
        <dbReference type="ARBA" id="ARBA00023163"/>
    </source>
</evidence>
<feature type="compositionally biased region" description="Basic and acidic residues" evidence="12">
    <location>
        <begin position="95"/>
        <end position="107"/>
    </location>
</feature>
<dbReference type="HAMAP" id="MF_01479">
    <property type="entry name" value="WhiB"/>
    <property type="match status" value="1"/>
</dbReference>
<keyword evidence="7 11" id="KW-0805">Transcription regulation</keyword>
<dbReference type="AlphaFoldDB" id="A0A1I2H9F6"/>
<keyword evidence="3 11" id="KW-0004">4Fe-4S</keyword>
<gene>
    <name evidence="11" type="primary">whiB</name>
    <name evidence="14" type="ORF">SAMN05216251_110161</name>
</gene>
<evidence type="ECO:0000259" key="13">
    <source>
        <dbReference type="PROSITE" id="PS51674"/>
    </source>
</evidence>